<dbReference type="AlphaFoldDB" id="A0A656HFS3"/>
<accession>A0A656HFS3</accession>
<dbReference type="OrthoDB" id="9788539at2"/>
<evidence type="ECO:0000313" key="5">
    <source>
        <dbReference type="EMBL" id="EIJ34240.1"/>
    </source>
</evidence>
<dbReference type="GO" id="GO:0030145">
    <property type="term" value="F:manganese ion binding"/>
    <property type="evidence" value="ECO:0007669"/>
    <property type="project" value="InterPro"/>
</dbReference>
<comment type="catalytic activity">
    <reaction evidence="4">
        <text>O-phospho-L-tyrosyl-[protein] + H2O = L-tyrosyl-[protein] + phosphate</text>
        <dbReference type="Rhea" id="RHEA:10684"/>
        <dbReference type="Rhea" id="RHEA-COMP:10136"/>
        <dbReference type="Rhea" id="RHEA-COMP:20101"/>
        <dbReference type="ChEBI" id="CHEBI:15377"/>
        <dbReference type="ChEBI" id="CHEBI:43474"/>
        <dbReference type="ChEBI" id="CHEBI:46858"/>
        <dbReference type="ChEBI" id="CHEBI:61978"/>
        <dbReference type="EC" id="3.1.3.48"/>
    </reaction>
</comment>
<dbReference type="Pfam" id="PF19567">
    <property type="entry name" value="CpsB_CapC"/>
    <property type="match status" value="1"/>
</dbReference>
<evidence type="ECO:0000256" key="3">
    <source>
        <dbReference type="ARBA" id="ARBA00022801"/>
    </source>
</evidence>
<dbReference type="EC" id="3.1.3.48" evidence="2"/>
<dbReference type="RefSeq" id="WP_002708176.1">
    <property type="nucleotide sequence ID" value="NZ_JH651384.1"/>
</dbReference>
<dbReference type="EMBL" id="JH651384">
    <property type="protein sequence ID" value="EIJ34240.1"/>
    <property type="molecule type" value="Genomic_DNA"/>
</dbReference>
<keyword evidence="6" id="KW-1185">Reference proteome</keyword>
<dbReference type="GO" id="GO:0004725">
    <property type="term" value="F:protein tyrosine phosphatase activity"/>
    <property type="evidence" value="ECO:0007669"/>
    <property type="project" value="UniProtKB-EC"/>
</dbReference>
<gene>
    <name evidence="5" type="ORF">Thini_1653</name>
</gene>
<dbReference type="SUPFAM" id="SSF89550">
    <property type="entry name" value="PHP domain-like"/>
    <property type="match status" value="1"/>
</dbReference>
<dbReference type="Proteomes" id="UP000005317">
    <property type="component" value="Unassembled WGS sequence"/>
</dbReference>
<name>A0A656HFS3_THINJ</name>
<evidence type="ECO:0000256" key="2">
    <source>
        <dbReference type="ARBA" id="ARBA00013064"/>
    </source>
</evidence>
<dbReference type="PIRSF" id="PIRSF016557">
    <property type="entry name" value="Caps_synth_CpsB"/>
    <property type="match status" value="1"/>
</dbReference>
<keyword evidence="3" id="KW-0378">Hydrolase</keyword>
<dbReference type="InterPro" id="IPR016195">
    <property type="entry name" value="Pol/histidinol_Pase-like"/>
</dbReference>
<organism evidence="5 6">
    <name type="scientific">Thiothrix nivea (strain ATCC 35100 / DSM 5205 / JP2)</name>
    <dbReference type="NCBI Taxonomy" id="870187"/>
    <lineage>
        <taxon>Bacteria</taxon>
        <taxon>Pseudomonadati</taxon>
        <taxon>Pseudomonadota</taxon>
        <taxon>Gammaproteobacteria</taxon>
        <taxon>Thiotrichales</taxon>
        <taxon>Thiotrichaceae</taxon>
        <taxon>Thiothrix</taxon>
    </lineage>
</organism>
<evidence type="ECO:0000256" key="1">
    <source>
        <dbReference type="ARBA" id="ARBA00005750"/>
    </source>
</evidence>
<dbReference type="InterPro" id="IPR016667">
    <property type="entry name" value="Caps_polysacc_synth_CpsB/CapC"/>
</dbReference>
<reference evidence="6" key="1">
    <citation type="journal article" date="2011" name="Stand. Genomic Sci.">
        <title>Genome sequence of the filamentous, gliding Thiothrix nivea neotype strain (JP2(T)).</title>
        <authorList>
            <person name="Lapidus A."/>
            <person name="Nolan M."/>
            <person name="Lucas S."/>
            <person name="Glavina Del Rio T."/>
            <person name="Tice H."/>
            <person name="Cheng J.F."/>
            <person name="Tapia R."/>
            <person name="Han C."/>
            <person name="Goodwin L."/>
            <person name="Pitluck S."/>
            <person name="Liolios K."/>
            <person name="Pagani I."/>
            <person name="Ivanova N."/>
            <person name="Huntemann M."/>
            <person name="Mavromatis K."/>
            <person name="Mikhailova N."/>
            <person name="Pati A."/>
            <person name="Chen A."/>
            <person name="Palaniappan K."/>
            <person name="Land M."/>
            <person name="Brambilla E.M."/>
            <person name="Rohde M."/>
            <person name="Abt B."/>
            <person name="Verbarg S."/>
            <person name="Goker M."/>
            <person name="Bristow J."/>
            <person name="Eisen J.A."/>
            <person name="Markowitz V."/>
            <person name="Hugenholtz P."/>
            <person name="Kyrpides N.C."/>
            <person name="Klenk H.P."/>
            <person name="Woyke T."/>
        </authorList>
    </citation>
    <scope>NUCLEOTIDE SEQUENCE [LARGE SCALE GENOMIC DNA]</scope>
    <source>
        <strain evidence="6">ATCC 35100 / DSM 5205 / JP2</strain>
    </source>
</reference>
<sequence length="270" mass="29933">MIDLHSHILPALCDGSQDIETSLAMARIAVADGITHMACTPHIYPNVYENTAADIRPALESLQAVLNREGIPLRLVMGADVHMVPEVISGLRRGTIPTLHGSRYFLLEPSHHVPVPNFLEQVENFVNAGYVPLITHPERLHWVHGHYETFLEAAKLGAWIQITAGAVTGHFGRSAKNWCERFLGDGYVHVIASDAHEARSRIPVLTDGVEEATRILGDEDEAWRLVRDRPQAILDDLPPEEVYAPPAFQLARTAAPIPAARKPWLQRLFG</sequence>
<proteinExistence type="inferred from homology"/>
<dbReference type="Gene3D" id="3.20.20.140">
    <property type="entry name" value="Metal-dependent hydrolases"/>
    <property type="match status" value="1"/>
</dbReference>
<comment type="similarity">
    <text evidence="1">Belongs to the metallo-dependent hydrolases superfamily. CpsB/CapC family.</text>
</comment>
<evidence type="ECO:0000256" key="4">
    <source>
        <dbReference type="ARBA" id="ARBA00051722"/>
    </source>
</evidence>
<dbReference type="PANTHER" id="PTHR39181:SF1">
    <property type="entry name" value="TYROSINE-PROTEIN PHOSPHATASE YWQE"/>
    <property type="match status" value="1"/>
</dbReference>
<dbReference type="PANTHER" id="PTHR39181">
    <property type="entry name" value="TYROSINE-PROTEIN PHOSPHATASE YWQE"/>
    <property type="match status" value="1"/>
</dbReference>
<evidence type="ECO:0000313" key="6">
    <source>
        <dbReference type="Proteomes" id="UP000005317"/>
    </source>
</evidence>
<protein>
    <recommendedName>
        <fullName evidence="2">protein-tyrosine-phosphatase</fullName>
        <ecNumber evidence="2">3.1.3.48</ecNumber>
    </recommendedName>
</protein>